<comment type="caution">
    <text evidence="3">The sequence shown here is derived from an EMBL/GenBank/DDBJ whole genome shotgun (WGS) entry which is preliminary data.</text>
</comment>
<evidence type="ECO:0000313" key="4">
    <source>
        <dbReference type="Proteomes" id="UP001240639"/>
    </source>
</evidence>
<feature type="transmembrane region" description="Helical" evidence="2">
    <location>
        <begin position="42"/>
        <end position="59"/>
    </location>
</feature>
<reference evidence="3 4" key="1">
    <citation type="submission" date="2023-08" db="EMBL/GenBank/DDBJ databases">
        <title>genomic of G39.</title>
        <authorList>
            <person name="Wang Y."/>
        </authorList>
    </citation>
    <scope>NUCLEOTIDE SEQUENCE [LARGE SCALE GENOMIC DNA]</scope>
    <source>
        <strain evidence="3 4">G39</strain>
    </source>
</reference>
<keyword evidence="2" id="KW-0812">Transmembrane</keyword>
<organism evidence="3 4">
    <name type="scientific">Qipengyuania profundimaris</name>
    <dbReference type="NCBI Taxonomy" id="3067652"/>
    <lineage>
        <taxon>Bacteria</taxon>
        <taxon>Pseudomonadati</taxon>
        <taxon>Pseudomonadota</taxon>
        <taxon>Alphaproteobacteria</taxon>
        <taxon>Sphingomonadales</taxon>
        <taxon>Erythrobacteraceae</taxon>
        <taxon>Qipengyuania</taxon>
    </lineage>
</organism>
<dbReference type="Proteomes" id="UP001240639">
    <property type="component" value="Unassembled WGS sequence"/>
</dbReference>
<dbReference type="RefSeq" id="WP_305932901.1">
    <property type="nucleotide sequence ID" value="NZ_JAVAIM010000001.1"/>
</dbReference>
<keyword evidence="4" id="KW-1185">Reference proteome</keyword>
<feature type="compositionally biased region" description="Basic and acidic residues" evidence="1">
    <location>
        <begin position="170"/>
        <end position="180"/>
    </location>
</feature>
<evidence type="ECO:0000256" key="1">
    <source>
        <dbReference type="SAM" id="MobiDB-lite"/>
    </source>
</evidence>
<name>A0ABT9HR43_9SPHN</name>
<keyword evidence="2" id="KW-0472">Membrane</keyword>
<dbReference type="EMBL" id="JAVAIM010000001">
    <property type="protein sequence ID" value="MDP4575623.1"/>
    <property type="molecule type" value="Genomic_DNA"/>
</dbReference>
<protein>
    <submittedName>
        <fullName evidence="3">Uncharacterized protein</fullName>
    </submittedName>
</protein>
<keyword evidence="2" id="KW-1133">Transmembrane helix</keyword>
<gene>
    <name evidence="3" type="ORF">Q9K02_10785</name>
</gene>
<evidence type="ECO:0000256" key="2">
    <source>
        <dbReference type="SAM" id="Phobius"/>
    </source>
</evidence>
<feature type="region of interest" description="Disordered" evidence="1">
    <location>
        <begin position="157"/>
        <end position="234"/>
    </location>
</feature>
<accession>A0ABT9HR43</accession>
<proteinExistence type="predicted"/>
<sequence length="234" mass="25491">MPAPISASPIEAASGWAPGDDTSDYHRRYRYRRHRGVSAGDVLAGVLIIGGIAAIANAAKRSDDRRYRDRDYRYPDQRRDDYRQDYDARGVDRAVEMCADEVERNTRIGSIDTVNRTASGWQVTGSLYNGDGFTCSIGQDGRIDAIDYGRGGSGYQGAMGDYDDAQDYDGADRQDDRQYDSEYYSAARSRMDADGVPTQTGAQPAYPGGPLSGEAQDEPDIEYGNGYKGVGAGS</sequence>
<evidence type="ECO:0000313" key="3">
    <source>
        <dbReference type="EMBL" id="MDP4575623.1"/>
    </source>
</evidence>